<proteinExistence type="predicted"/>
<reference evidence="1 2" key="2">
    <citation type="journal article" date="2022" name="Mol. Ecol. Resour.">
        <title>The genomes of chicory, endive, great burdock and yacon provide insights into Asteraceae paleo-polyploidization history and plant inulin production.</title>
        <authorList>
            <person name="Fan W."/>
            <person name="Wang S."/>
            <person name="Wang H."/>
            <person name="Wang A."/>
            <person name="Jiang F."/>
            <person name="Liu H."/>
            <person name="Zhao H."/>
            <person name="Xu D."/>
            <person name="Zhang Y."/>
        </authorList>
    </citation>
    <scope>NUCLEOTIDE SEQUENCE [LARGE SCALE GENOMIC DNA]</scope>
    <source>
        <strain evidence="2">cv. Niubang</strain>
    </source>
</reference>
<evidence type="ECO:0000313" key="2">
    <source>
        <dbReference type="Proteomes" id="UP001055879"/>
    </source>
</evidence>
<name>A0ACB8Y637_ARCLA</name>
<evidence type="ECO:0000313" key="1">
    <source>
        <dbReference type="EMBL" id="KAI3680509.1"/>
    </source>
</evidence>
<comment type="caution">
    <text evidence="1">The sequence shown here is derived from an EMBL/GenBank/DDBJ whole genome shotgun (WGS) entry which is preliminary data.</text>
</comment>
<sequence>MVHPEIGLEVVIDSSFTKHHEQPTTTVDCQRSAKKTPSKRPPKGIIATINAGYFRICMSLGGQALLWKTLTEKTDIPPSFGTVFAKIPSIAFLLIWSLAVCTFVSLSVLYILRCVFHFKMVKSEFHHHVGVNYLFAPWVSWLLLLRSAPSFLFPHKYSYEYVWWPLIVPVIALDLKIYGQWFTTEKRFLSMVANPTSQMSVIGNLVGAHAAVKMGWIESGICLFTLGMAHYLVVFITLYQRLSGNNHLPSRLRPVFFLFVATPSMAALAWKSINGDFDMLCKMLFFLSLFLFTSLASRPVLFKKSLKSFSVAWWAFSFPLSFLALASTSYAQQVKGVTANGLALILSTISVLVFVFLLVCSTLKIDSLLRNPILSFSDES</sequence>
<keyword evidence="2" id="KW-1185">Reference proteome</keyword>
<dbReference type="Proteomes" id="UP001055879">
    <property type="component" value="Linkage Group LG13"/>
</dbReference>
<organism evidence="1 2">
    <name type="scientific">Arctium lappa</name>
    <name type="common">Greater burdock</name>
    <name type="synonym">Lappa major</name>
    <dbReference type="NCBI Taxonomy" id="4217"/>
    <lineage>
        <taxon>Eukaryota</taxon>
        <taxon>Viridiplantae</taxon>
        <taxon>Streptophyta</taxon>
        <taxon>Embryophyta</taxon>
        <taxon>Tracheophyta</taxon>
        <taxon>Spermatophyta</taxon>
        <taxon>Magnoliopsida</taxon>
        <taxon>eudicotyledons</taxon>
        <taxon>Gunneridae</taxon>
        <taxon>Pentapetalae</taxon>
        <taxon>asterids</taxon>
        <taxon>campanulids</taxon>
        <taxon>Asterales</taxon>
        <taxon>Asteraceae</taxon>
        <taxon>Carduoideae</taxon>
        <taxon>Cardueae</taxon>
        <taxon>Arctiinae</taxon>
        <taxon>Arctium</taxon>
    </lineage>
</organism>
<dbReference type="EMBL" id="CM042059">
    <property type="protein sequence ID" value="KAI3680509.1"/>
    <property type="molecule type" value="Genomic_DNA"/>
</dbReference>
<gene>
    <name evidence="1" type="ORF">L6452_35280</name>
</gene>
<protein>
    <submittedName>
        <fullName evidence="1">Uncharacterized protein</fullName>
    </submittedName>
</protein>
<accession>A0ACB8Y637</accession>
<reference evidence="2" key="1">
    <citation type="journal article" date="2022" name="Mol. Ecol. Resour.">
        <title>The genomes of chicory, endive, great burdock and yacon provide insights into Asteraceae palaeo-polyploidization history and plant inulin production.</title>
        <authorList>
            <person name="Fan W."/>
            <person name="Wang S."/>
            <person name="Wang H."/>
            <person name="Wang A."/>
            <person name="Jiang F."/>
            <person name="Liu H."/>
            <person name="Zhao H."/>
            <person name="Xu D."/>
            <person name="Zhang Y."/>
        </authorList>
    </citation>
    <scope>NUCLEOTIDE SEQUENCE [LARGE SCALE GENOMIC DNA]</scope>
    <source>
        <strain evidence="2">cv. Niubang</strain>
    </source>
</reference>